<evidence type="ECO:0000313" key="8">
    <source>
        <dbReference type="Proteomes" id="UP001286456"/>
    </source>
</evidence>
<keyword evidence="3" id="KW-0690">Ribosome biogenesis</keyword>
<dbReference type="GO" id="GO:0042273">
    <property type="term" value="P:ribosomal large subunit biogenesis"/>
    <property type="evidence" value="ECO:0007669"/>
    <property type="project" value="TreeGrafter"/>
</dbReference>
<keyword evidence="5" id="KW-0539">Nucleus</keyword>
<dbReference type="GO" id="GO:0034399">
    <property type="term" value="C:nuclear periphery"/>
    <property type="evidence" value="ECO:0007669"/>
    <property type="project" value="TreeGrafter"/>
</dbReference>
<dbReference type="GO" id="GO:0030687">
    <property type="term" value="C:preribosome, large subunit precursor"/>
    <property type="evidence" value="ECO:0007669"/>
    <property type="project" value="TreeGrafter"/>
</dbReference>
<evidence type="ECO:0000313" key="7">
    <source>
        <dbReference type="EMBL" id="KAK3327618.1"/>
    </source>
</evidence>
<comment type="similarity">
    <text evidence="2">Belongs to the EBP2 family.</text>
</comment>
<gene>
    <name evidence="7" type="ORF">B0T19DRAFT_422266</name>
</gene>
<name>A0AAE0MDE2_9PEZI</name>
<accession>A0AAE0MDE2</accession>
<evidence type="ECO:0000256" key="6">
    <source>
        <dbReference type="SAM" id="MobiDB-lite"/>
    </source>
</evidence>
<feature type="compositionally biased region" description="Acidic residues" evidence="6">
    <location>
        <begin position="82"/>
        <end position="94"/>
    </location>
</feature>
<evidence type="ECO:0000256" key="5">
    <source>
        <dbReference type="ARBA" id="ARBA00023242"/>
    </source>
</evidence>
<feature type="region of interest" description="Disordered" evidence="6">
    <location>
        <begin position="1"/>
        <end position="169"/>
    </location>
</feature>
<dbReference type="AlphaFoldDB" id="A0AAE0MDE2"/>
<keyword evidence="8" id="KW-1185">Reference proteome</keyword>
<evidence type="ECO:0000256" key="3">
    <source>
        <dbReference type="ARBA" id="ARBA00022517"/>
    </source>
</evidence>
<keyword evidence="4" id="KW-0175">Coiled coil</keyword>
<protein>
    <submittedName>
        <fullName evidence="7">Eukaryotic rRNA processing protein EBP2-domain-containing protein</fullName>
    </submittedName>
</protein>
<feature type="compositionally biased region" description="Low complexity" evidence="6">
    <location>
        <begin position="70"/>
        <end position="81"/>
    </location>
</feature>
<reference evidence="7" key="2">
    <citation type="submission" date="2023-06" db="EMBL/GenBank/DDBJ databases">
        <authorList>
            <consortium name="Lawrence Berkeley National Laboratory"/>
            <person name="Haridas S."/>
            <person name="Hensen N."/>
            <person name="Bonometti L."/>
            <person name="Westerberg I."/>
            <person name="Brannstrom I.O."/>
            <person name="Guillou S."/>
            <person name="Cros-Aarteil S."/>
            <person name="Calhoun S."/>
            <person name="Kuo A."/>
            <person name="Mondo S."/>
            <person name="Pangilinan J."/>
            <person name="Riley R."/>
            <person name="Labutti K."/>
            <person name="Andreopoulos B."/>
            <person name="Lipzen A."/>
            <person name="Chen C."/>
            <person name="Yanf M."/>
            <person name="Daum C."/>
            <person name="Ng V."/>
            <person name="Clum A."/>
            <person name="Steindorff A."/>
            <person name="Ohm R."/>
            <person name="Martin F."/>
            <person name="Silar P."/>
            <person name="Natvig D."/>
            <person name="Lalanne C."/>
            <person name="Gautier V."/>
            <person name="Ament-Velasquez S.L."/>
            <person name="Kruys A."/>
            <person name="Hutchinson M.I."/>
            <person name="Powell A.J."/>
            <person name="Barry K."/>
            <person name="Miller A.N."/>
            <person name="Grigoriev I.V."/>
            <person name="Debuchy R."/>
            <person name="Gladieux P."/>
            <person name="Thoren M.H."/>
            <person name="Johannesson H."/>
        </authorList>
    </citation>
    <scope>NUCLEOTIDE SEQUENCE</scope>
    <source>
        <strain evidence="7">SMH4131-1</strain>
    </source>
</reference>
<comment type="subcellular location">
    <subcellularLocation>
        <location evidence="1">Nucleus</location>
        <location evidence="1">Nucleolus</location>
    </subcellularLocation>
</comment>
<comment type="caution">
    <text evidence="7">The sequence shown here is derived from an EMBL/GenBank/DDBJ whole genome shotgun (WGS) entry which is preliminary data.</text>
</comment>
<dbReference type="PANTHER" id="PTHR13028:SF0">
    <property type="entry name" value="RRNA-PROCESSING PROTEIN EBP2-RELATED"/>
    <property type="match status" value="1"/>
</dbReference>
<evidence type="ECO:0000256" key="1">
    <source>
        <dbReference type="ARBA" id="ARBA00004604"/>
    </source>
</evidence>
<dbReference type="PANTHER" id="PTHR13028">
    <property type="entry name" value="RRNA PROCESSING PROTEIN EBNA1-BINDING PROTEIN-RELATED"/>
    <property type="match status" value="1"/>
</dbReference>
<proteinExistence type="inferred from homology"/>
<reference evidence="7" key="1">
    <citation type="journal article" date="2023" name="Mol. Phylogenet. Evol.">
        <title>Genome-scale phylogeny and comparative genomics of the fungal order Sordariales.</title>
        <authorList>
            <person name="Hensen N."/>
            <person name="Bonometti L."/>
            <person name="Westerberg I."/>
            <person name="Brannstrom I.O."/>
            <person name="Guillou S."/>
            <person name="Cros-Aarteil S."/>
            <person name="Calhoun S."/>
            <person name="Haridas S."/>
            <person name="Kuo A."/>
            <person name="Mondo S."/>
            <person name="Pangilinan J."/>
            <person name="Riley R."/>
            <person name="LaButti K."/>
            <person name="Andreopoulos B."/>
            <person name="Lipzen A."/>
            <person name="Chen C."/>
            <person name="Yan M."/>
            <person name="Daum C."/>
            <person name="Ng V."/>
            <person name="Clum A."/>
            <person name="Steindorff A."/>
            <person name="Ohm R.A."/>
            <person name="Martin F."/>
            <person name="Silar P."/>
            <person name="Natvig D.O."/>
            <person name="Lalanne C."/>
            <person name="Gautier V."/>
            <person name="Ament-Velasquez S.L."/>
            <person name="Kruys A."/>
            <person name="Hutchinson M.I."/>
            <person name="Powell A.J."/>
            <person name="Barry K."/>
            <person name="Miller A.N."/>
            <person name="Grigoriev I.V."/>
            <person name="Debuchy R."/>
            <person name="Gladieux P."/>
            <person name="Hiltunen Thoren M."/>
            <person name="Johannesson H."/>
        </authorList>
    </citation>
    <scope>NUCLEOTIDE SEQUENCE</scope>
    <source>
        <strain evidence="7">SMH4131-1</strain>
    </source>
</reference>
<feature type="region of interest" description="Disordered" evidence="6">
    <location>
        <begin position="304"/>
        <end position="446"/>
    </location>
</feature>
<organism evidence="7 8">
    <name type="scientific">Cercophora scortea</name>
    <dbReference type="NCBI Taxonomy" id="314031"/>
    <lineage>
        <taxon>Eukaryota</taxon>
        <taxon>Fungi</taxon>
        <taxon>Dikarya</taxon>
        <taxon>Ascomycota</taxon>
        <taxon>Pezizomycotina</taxon>
        <taxon>Sordariomycetes</taxon>
        <taxon>Sordariomycetidae</taxon>
        <taxon>Sordariales</taxon>
        <taxon>Lasiosphaeriaceae</taxon>
        <taxon>Cercophora</taxon>
    </lineage>
</organism>
<dbReference type="Pfam" id="PF05890">
    <property type="entry name" value="Ebp2"/>
    <property type="match status" value="1"/>
</dbReference>
<dbReference type="GO" id="GO:0005730">
    <property type="term" value="C:nucleolus"/>
    <property type="evidence" value="ECO:0007669"/>
    <property type="project" value="UniProtKB-SubCell"/>
</dbReference>
<feature type="compositionally biased region" description="Basic and acidic residues" evidence="6">
    <location>
        <begin position="305"/>
        <end position="316"/>
    </location>
</feature>
<dbReference type="InterPro" id="IPR008610">
    <property type="entry name" value="Ebp2"/>
</dbReference>
<feature type="compositionally biased region" description="Basic and acidic residues" evidence="6">
    <location>
        <begin position="95"/>
        <end position="107"/>
    </location>
</feature>
<dbReference type="GO" id="GO:0006364">
    <property type="term" value="P:rRNA processing"/>
    <property type="evidence" value="ECO:0007669"/>
    <property type="project" value="TreeGrafter"/>
</dbReference>
<feature type="compositionally biased region" description="Acidic residues" evidence="6">
    <location>
        <begin position="139"/>
        <end position="165"/>
    </location>
</feature>
<dbReference type="EMBL" id="JAUEPO010000003">
    <property type="protein sequence ID" value="KAK3327618.1"/>
    <property type="molecule type" value="Genomic_DNA"/>
</dbReference>
<evidence type="ECO:0000256" key="4">
    <source>
        <dbReference type="ARBA" id="ARBA00023054"/>
    </source>
</evidence>
<sequence>MAKEKTSKATAPKAKPQHTKAVGVVKQKSQKMAKKPVAAAADSENDDDDWEDAEEEQKKVAAPKAKKQKVQQSQKKAQPAPVEDDSDNSDDESGDPDHGVDYSKIGDGDSESDSESEFEHEIIERKSKYDKYNNAPAADESDDDDDEEEDIDLDDVSIDESDEENVAASSRIRQTINNKEGLLAVLRRFALDVSSATPFVVHQSVVSKTVTEESIPTIDDDLARELAFMNQSLEAARAARKQLKRDNIPFTRPTDYFAETLRSDSTMEKVKEKLIEDATAKKASAEARKLRDLKKFGKSVQNAKLQERAKEKRATLDKITQLKRKRQDGTSNPAGATEEDIFDVAVDNELNKGKKRSAGTGTGGDRGDRGGPNKRQKKDYKFGFGGKTRHAKSGDKESAGDLSGFNAKRMKKPDARPGKPGMASGKPAGKAFRPGKGKRKAASGKR</sequence>
<feature type="compositionally biased region" description="Basic residues" evidence="6">
    <location>
        <begin position="433"/>
        <end position="446"/>
    </location>
</feature>
<feature type="compositionally biased region" description="Acidic residues" evidence="6">
    <location>
        <begin position="43"/>
        <end position="55"/>
    </location>
</feature>
<dbReference type="Proteomes" id="UP001286456">
    <property type="component" value="Unassembled WGS sequence"/>
</dbReference>
<evidence type="ECO:0000256" key="2">
    <source>
        <dbReference type="ARBA" id="ARBA00007336"/>
    </source>
</evidence>
<feature type="compositionally biased region" description="Basic and acidic residues" evidence="6">
    <location>
        <begin position="117"/>
        <end position="131"/>
    </location>
</feature>